<dbReference type="RefSeq" id="WP_144863825.1">
    <property type="nucleotide sequence ID" value="NZ_LR213774.1"/>
</dbReference>
<evidence type="ECO:0000313" key="3">
    <source>
        <dbReference type="Proteomes" id="UP000320055"/>
    </source>
</evidence>
<reference evidence="2 3" key="1">
    <citation type="submission" date="2019-01" db="EMBL/GenBank/DDBJ databases">
        <authorList>
            <person name="Brito A."/>
        </authorList>
    </citation>
    <scope>NUCLEOTIDE SEQUENCE [LARGE SCALE GENOMIC DNA]</scope>
    <source>
        <strain evidence="2">1</strain>
    </source>
</reference>
<gene>
    <name evidence="2" type="ORF">H1P_110030</name>
</gene>
<dbReference type="EMBL" id="CAACVJ010000013">
    <property type="protein sequence ID" value="VEP11580.1"/>
    <property type="molecule type" value="Genomic_DNA"/>
</dbReference>
<name>A0A563VJE8_9CYAN</name>
<feature type="coiled-coil region" evidence="1">
    <location>
        <begin position="71"/>
        <end position="102"/>
    </location>
</feature>
<organism evidence="2 3">
    <name type="scientific">Hyella patelloides LEGE 07179</name>
    <dbReference type="NCBI Taxonomy" id="945734"/>
    <lineage>
        <taxon>Bacteria</taxon>
        <taxon>Bacillati</taxon>
        <taxon>Cyanobacteriota</taxon>
        <taxon>Cyanophyceae</taxon>
        <taxon>Pleurocapsales</taxon>
        <taxon>Hyellaceae</taxon>
        <taxon>Hyella</taxon>
    </lineage>
</organism>
<evidence type="ECO:0000313" key="2">
    <source>
        <dbReference type="EMBL" id="VEP11580.1"/>
    </source>
</evidence>
<keyword evidence="3" id="KW-1185">Reference proteome</keyword>
<dbReference type="Proteomes" id="UP000320055">
    <property type="component" value="Unassembled WGS sequence"/>
</dbReference>
<protein>
    <submittedName>
        <fullName evidence="2">Uncharacterized protein</fullName>
    </submittedName>
</protein>
<keyword evidence="1" id="KW-0175">Coiled coil</keyword>
<proteinExistence type="predicted"/>
<dbReference type="AlphaFoldDB" id="A0A563VJE8"/>
<sequence length="146" mass="16734">MESSTVKITSAPVNHFLTKKDLREVLQYTNRVGVAVKVARYIAENIDSLITQITAYQILKIEPQVLYMCLKAIELDSIADNEESLENLEDELILKLNSQERQYLIQGIVALKNNISLDKEATEKLGYYYDRLLDLIQKCHLKETTA</sequence>
<accession>A0A563VJE8</accession>
<evidence type="ECO:0000256" key="1">
    <source>
        <dbReference type="SAM" id="Coils"/>
    </source>
</evidence>